<sequence>MTIGRFLGALFSIAPGLALAAAPAPIIPDTPAGHALAAWLDAFNSGDRARFQSFQKAHAPWLSLDQEMNQRARTGGYDLVTIDKGDKLWIVFRVKERASSAQTLGSLVVRSSDADHIRLLRLAPAGANAAEVVLDEAQRSRVIDGAAKLLAQFYLFPDVGRTTAEKLGTQQKQGAYRDITDGRIFAIRLTDDLRTLTGDKHVTVDFFAKSTPPAEPTARPRPDPARLAATNCGFAKAEHYPPNIGYLKLNGFEEPDHCGSTAVAAMTFLADSDSIIIDLRDNGGGAPRMAALISSYLFDEVVHLDDLYDRNQNITEQFWTVPYVPGKKKAGKNVFVLTSNRTFSAGEVFSYDLKSLKRATLIGETTAGGAHTVAPHRIDDHFFIRVPFGRFVNPITKTNWESTGVEPDVKVPAAEALDEALKRARSGH</sequence>
<dbReference type="PANTHER" id="PTHR11261">
    <property type="entry name" value="INTERPHOTORECEPTOR RETINOID-BINDING PROTEIN"/>
    <property type="match status" value="1"/>
</dbReference>
<name>A0A829YF11_9GAMM</name>
<dbReference type="RefSeq" id="WP_161813088.1">
    <property type="nucleotide sequence ID" value="NZ_BLJN01000003.1"/>
</dbReference>
<protein>
    <recommendedName>
        <fullName evidence="2">Tail specific protease domain-containing protein</fullName>
    </recommendedName>
</protein>
<dbReference type="SUPFAM" id="SSF52096">
    <property type="entry name" value="ClpP/crotonase"/>
    <property type="match status" value="1"/>
</dbReference>
<accession>A0A829YF11</accession>
<dbReference type="GO" id="GO:0008236">
    <property type="term" value="F:serine-type peptidase activity"/>
    <property type="evidence" value="ECO:0007669"/>
    <property type="project" value="InterPro"/>
</dbReference>
<keyword evidence="1" id="KW-0732">Signal</keyword>
<dbReference type="InterPro" id="IPR029045">
    <property type="entry name" value="ClpP/crotonase-like_dom_sf"/>
</dbReference>
<dbReference type="InterPro" id="IPR005151">
    <property type="entry name" value="Tail-specific_protease"/>
</dbReference>
<dbReference type="Pfam" id="PF03572">
    <property type="entry name" value="Peptidase_S41"/>
    <property type="match status" value="1"/>
</dbReference>
<dbReference type="Gene3D" id="3.30.750.44">
    <property type="match status" value="1"/>
</dbReference>
<feature type="signal peptide" evidence="1">
    <location>
        <begin position="1"/>
        <end position="20"/>
    </location>
</feature>
<dbReference type="GO" id="GO:0006508">
    <property type="term" value="P:proteolysis"/>
    <property type="evidence" value="ECO:0007669"/>
    <property type="project" value="InterPro"/>
</dbReference>
<dbReference type="PANTHER" id="PTHR11261:SF3">
    <property type="entry name" value="RETINOL-BINDING PROTEIN 3"/>
    <property type="match status" value="1"/>
</dbReference>
<evidence type="ECO:0000259" key="2">
    <source>
        <dbReference type="SMART" id="SM00245"/>
    </source>
</evidence>
<gene>
    <name evidence="3" type="ORF">GCM10011487_34380</name>
</gene>
<dbReference type="Pfam" id="PF11918">
    <property type="entry name" value="Peptidase_S41_N"/>
    <property type="match status" value="1"/>
</dbReference>
<feature type="chain" id="PRO_5032401925" description="Tail specific protease domain-containing protein" evidence="1">
    <location>
        <begin position="21"/>
        <end position="428"/>
    </location>
</feature>
<dbReference type="Gene3D" id="3.90.226.10">
    <property type="entry name" value="2-enoyl-CoA Hydratase, Chain A, domain 1"/>
    <property type="match status" value="1"/>
</dbReference>
<evidence type="ECO:0000313" key="4">
    <source>
        <dbReference type="Proteomes" id="UP000445000"/>
    </source>
</evidence>
<dbReference type="Proteomes" id="UP000445000">
    <property type="component" value="Unassembled WGS sequence"/>
</dbReference>
<feature type="domain" description="Tail specific protease" evidence="2">
    <location>
        <begin position="203"/>
        <end position="412"/>
    </location>
</feature>
<reference evidence="4" key="1">
    <citation type="submission" date="2020-01" db="EMBL/GenBank/DDBJ databases">
        <title>'Steroidobacter agaridevorans' sp. nov., agar-degrading bacteria isolated from rhizosphere soils.</title>
        <authorList>
            <person name="Ikenaga M."/>
            <person name="Kataoka M."/>
            <person name="Murouchi A."/>
            <person name="Katsuragi S."/>
            <person name="Sakai M."/>
        </authorList>
    </citation>
    <scope>NUCLEOTIDE SEQUENCE [LARGE SCALE GENOMIC DNA]</scope>
    <source>
        <strain evidence="4">YU21-B</strain>
    </source>
</reference>
<dbReference type="CDD" id="cd07563">
    <property type="entry name" value="Peptidase_S41_IRBP"/>
    <property type="match status" value="1"/>
</dbReference>
<dbReference type="EMBL" id="BLJN01000003">
    <property type="protein sequence ID" value="GFE81438.1"/>
    <property type="molecule type" value="Genomic_DNA"/>
</dbReference>
<keyword evidence="4" id="KW-1185">Reference proteome</keyword>
<dbReference type="AlphaFoldDB" id="A0A829YF11"/>
<organism evidence="3 4">
    <name type="scientific">Steroidobacter agaridevorans</name>
    <dbReference type="NCBI Taxonomy" id="2695856"/>
    <lineage>
        <taxon>Bacteria</taxon>
        <taxon>Pseudomonadati</taxon>
        <taxon>Pseudomonadota</taxon>
        <taxon>Gammaproteobacteria</taxon>
        <taxon>Steroidobacterales</taxon>
        <taxon>Steroidobacteraceae</taxon>
        <taxon>Steroidobacter</taxon>
    </lineage>
</organism>
<comment type="caution">
    <text evidence="3">The sequence shown here is derived from an EMBL/GenBank/DDBJ whole genome shotgun (WGS) entry which is preliminary data.</text>
</comment>
<dbReference type="SMART" id="SM00245">
    <property type="entry name" value="TSPc"/>
    <property type="match status" value="1"/>
</dbReference>
<proteinExistence type="predicted"/>
<evidence type="ECO:0000256" key="1">
    <source>
        <dbReference type="SAM" id="SignalP"/>
    </source>
</evidence>
<evidence type="ECO:0000313" key="3">
    <source>
        <dbReference type="EMBL" id="GFE81438.1"/>
    </source>
</evidence>